<keyword evidence="2" id="KW-1185">Reference proteome</keyword>
<dbReference type="EMBL" id="CM046116">
    <property type="protein sequence ID" value="KAI8422075.1"/>
    <property type="molecule type" value="Genomic_DNA"/>
</dbReference>
<sequence>MLSVAALCRCPLALRAPGRLLVSGKTSLTNTAVRLATPARSAANLGCNRTRVFRISELLKSNGIVARFCTSAPKPKPSKAVGYWLLGCSGMVFTAVVLGGVTRLTESGLSMVTWRLLGEKLPTTEEEWEREFSKYQQFPEYNKNQHITLSEFKWIWWMEFAHRSWGRAIGAAVFVPAAFFWAGGYLDRAMKGRVAVYCALVAAQGLMGWYMVKSGLEDRFQGPSDVPRVSQYRLAAHLGLAFVLYSGLLAGALRVLRPFPGGTLAKIKELRGVTAFAHAVKAMAFFTAMSGAFVAGLDAGLVYNSFPKMGERWVPEDILAFSPTLRNFTENPTTVQFDHRVLGTTTLALATGLWFVARGRPLSPAARRVTNAVAAMAWMQVGLGILTLLHYVPTPLAASHQSGSLVLLTLAIWLTHEVKLLKYIPK</sequence>
<gene>
    <name evidence="1" type="ORF">MSG28_009965</name>
</gene>
<evidence type="ECO:0000313" key="1">
    <source>
        <dbReference type="EMBL" id="KAI8422075.1"/>
    </source>
</evidence>
<reference evidence="1 2" key="1">
    <citation type="journal article" date="2022" name="Genome Biol. Evol.">
        <title>The Spruce Budworm Genome: Reconstructing the Evolutionary History of Antifreeze Proteins.</title>
        <authorList>
            <person name="Beliveau C."/>
            <person name="Gagne P."/>
            <person name="Picq S."/>
            <person name="Vernygora O."/>
            <person name="Keeling C.I."/>
            <person name="Pinkney K."/>
            <person name="Doucet D."/>
            <person name="Wen F."/>
            <person name="Johnston J.S."/>
            <person name="Maaroufi H."/>
            <person name="Boyle B."/>
            <person name="Laroche J."/>
            <person name="Dewar K."/>
            <person name="Juretic N."/>
            <person name="Blackburn G."/>
            <person name="Nisole A."/>
            <person name="Brunet B."/>
            <person name="Brandao M."/>
            <person name="Lumley L."/>
            <person name="Duan J."/>
            <person name="Quan G."/>
            <person name="Lucarotti C.J."/>
            <person name="Roe A.D."/>
            <person name="Sperling F.A.H."/>
            <person name="Levesque R.C."/>
            <person name="Cusson M."/>
        </authorList>
    </citation>
    <scope>NUCLEOTIDE SEQUENCE [LARGE SCALE GENOMIC DNA]</scope>
    <source>
        <strain evidence="1">Glfc:IPQL:Cfum</strain>
    </source>
</reference>
<evidence type="ECO:0000313" key="2">
    <source>
        <dbReference type="Proteomes" id="UP001064048"/>
    </source>
</evidence>
<organism evidence="1 2">
    <name type="scientific">Choristoneura fumiferana</name>
    <name type="common">Spruce budworm moth</name>
    <name type="synonym">Archips fumiferana</name>
    <dbReference type="NCBI Taxonomy" id="7141"/>
    <lineage>
        <taxon>Eukaryota</taxon>
        <taxon>Metazoa</taxon>
        <taxon>Ecdysozoa</taxon>
        <taxon>Arthropoda</taxon>
        <taxon>Hexapoda</taxon>
        <taxon>Insecta</taxon>
        <taxon>Pterygota</taxon>
        <taxon>Neoptera</taxon>
        <taxon>Endopterygota</taxon>
        <taxon>Lepidoptera</taxon>
        <taxon>Glossata</taxon>
        <taxon>Ditrysia</taxon>
        <taxon>Tortricoidea</taxon>
        <taxon>Tortricidae</taxon>
        <taxon>Tortricinae</taxon>
        <taxon>Choristoneura</taxon>
    </lineage>
</organism>
<comment type="caution">
    <text evidence="1">The sequence shown here is derived from an EMBL/GenBank/DDBJ whole genome shotgun (WGS) entry which is preliminary data.</text>
</comment>
<dbReference type="Proteomes" id="UP001064048">
    <property type="component" value="Chromosome 16"/>
</dbReference>
<protein>
    <submittedName>
        <fullName evidence="1">Uncharacterized protein</fullName>
    </submittedName>
</protein>
<accession>A0ACC0JD69</accession>
<proteinExistence type="predicted"/>
<name>A0ACC0JD69_CHOFU</name>